<evidence type="ECO:0000259" key="4">
    <source>
        <dbReference type="PROSITE" id="PS50893"/>
    </source>
</evidence>
<sequence>MKGISFTVAPGEIFGFLGPSGAGKSTTLNVLIRLLSGFDGQVSVLGKRLQDWREDYYEHVGVGFELPNHYSKLTALENLRFFASFYSRKVQDPLELLSLVDLREHAGKRVEQFSKGMKMRLNFVRALLHDPEIVFLDEPTSGLDPVNARHMKDIILGLKEKGKTVIVTTHNMHDADELCDRVAFIVGGEIRLIGAPSVLKRQSGARVLRVEYGDRESFTKDFPLDGLGADAEFLELIRSQPIRSMHSQEATLEKIFIETTGAELG</sequence>
<organism evidence="5">
    <name type="scientific">Sorangium cellulosum</name>
    <name type="common">Polyangium cellulosum</name>
    <dbReference type="NCBI Taxonomy" id="56"/>
    <lineage>
        <taxon>Bacteria</taxon>
        <taxon>Pseudomonadati</taxon>
        <taxon>Myxococcota</taxon>
        <taxon>Polyangia</taxon>
        <taxon>Polyangiales</taxon>
        <taxon>Polyangiaceae</taxon>
        <taxon>Sorangium</taxon>
    </lineage>
</organism>
<reference evidence="5" key="1">
    <citation type="journal article" date="2015" name="ACS Chem. Biol.">
        <title>Two of a Kind-The Biosynthetic Pathways of Chlorotonil and Anthracimycin.</title>
        <authorList>
            <person name="Jungmann K."/>
            <person name="Jansen R."/>
            <person name="Gerth K."/>
            <person name="Huch V."/>
            <person name="Krug D."/>
            <person name="Fenical W."/>
            <person name="Muller R."/>
        </authorList>
    </citation>
    <scope>NUCLEOTIDE SEQUENCE</scope>
    <source>
        <strain evidence="5">1525</strain>
    </source>
</reference>
<dbReference type="InterPro" id="IPR017871">
    <property type="entry name" value="ABC_transporter-like_CS"/>
</dbReference>
<evidence type="ECO:0000256" key="1">
    <source>
        <dbReference type="ARBA" id="ARBA00022448"/>
    </source>
</evidence>
<dbReference type="SUPFAM" id="SSF52540">
    <property type="entry name" value="P-loop containing nucleoside triphosphate hydrolases"/>
    <property type="match status" value="1"/>
</dbReference>
<dbReference type="CDD" id="cd03230">
    <property type="entry name" value="ABC_DR_subfamily_A"/>
    <property type="match status" value="1"/>
</dbReference>
<dbReference type="InterPro" id="IPR003593">
    <property type="entry name" value="AAA+_ATPase"/>
</dbReference>
<dbReference type="Pfam" id="PF00005">
    <property type="entry name" value="ABC_tran"/>
    <property type="match status" value="1"/>
</dbReference>
<accession>A0A0M4KRS7</accession>
<dbReference type="PANTHER" id="PTHR42711:SF18">
    <property type="entry name" value="ABC TRANSPORTER, ATP-BINDING PROTEIN"/>
    <property type="match status" value="1"/>
</dbReference>
<dbReference type="PROSITE" id="PS00211">
    <property type="entry name" value="ABC_TRANSPORTER_1"/>
    <property type="match status" value="1"/>
</dbReference>
<dbReference type="SMART" id="SM00382">
    <property type="entry name" value="AAA"/>
    <property type="match status" value="1"/>
</dbReference>
<dbReference type="InterPro" id="IPR003439">
    <property type="entry name" value="ABC_transporter-like_ATP-bd"/>
</dbReference>
<feature type="domain" description="ABC transporter" evidence="4">
    <location>
        <begin position="1"/>
        <end position="212"/>
    </location>
</feature>
<evidence type="ECO:0000256" key="3">
    <source>
        <dbReference type="ARBA" id="ARBA00022840"/>
    </source>
</evidence>
<evidence type="ECO:0000256" key="2">
    <source>
        <dbReference type="ARBA" id="ARBA00022741"/>
    </source>
</evidence>
<dbReference type="GO" id="GO:0005524">
    <property type="term" value="F:ATP binding"/>
    <property type="evidence" value="ECO:0007669"/>
    <property type="project" value="UniProtKB-KW"/>
</dbReference>
<dbReference type="EMBL" id="KT368180">
    <property type="protein sequence ID" value="ALD83705.1"/>
    <property type="molecule type" value="Genomic_DNA"/>
</dbReference>
<dbReference type="GO" id="GO:0016887">
    <property type="term" value="F:ATP hydrolysis activity"/>
    <property type="evidence" value="ECO:0007669"/>
    <property type="project" value="InterPro"/>
</dbReference>
<proteinExistence type="predicted"/>
<protein>
    <submittedName>
        <fullName evidence="5">ATP binding protein</fullName>
    </submittedName>
</protein>
<dbReference type="InterPro" id="IPR050763">
    <property type="entry name" value="ABC_transporter_ATP-binding"/>
</dbReference>
<dbReference type="Gene3D" id="3.40.50.300">
    <property type="entry name" value="P-loop containing nucleotide triphosphate hydrolases"/>
    <property type="match status" value="1"/>
</dbReference>
<keyword evidence="1" id="KW-0813">Transport</keyword>
<keyword evidence="3" id="KW-0067">ATP-binding</keyword>
<name>A0A0M4KRS7_SORCE</name>
<dbReference type="PROSITE" id="PS50893">
    <property type="entry name" value="ABC_TRANSPORTER_2"/>
    <property type="match status" value="1"/>
</dbReference>
<keyword evidence="2" id="KW-0547">Nucleotide-binding</keyword>
<evidence type="ECO:0000313" key="5">
    <source>
        <dbReference type="EMBL" id="ALD83705.1"/>
    </source>
</evidence>
<dbReference type="PANTHER" id="PTHR42711">
    <property type="entry name" value="ABC TRANSPORTER ATP-BINDING PROTEIN"/>
    <property type="match status" value="1"/>
</dbReference>
<dbReference type="AlphaFoldDB" id="A0A0M4KRS7"/>
<dbReference type="InterPro" id="IPR027417">
    <property type="entry name" value="P-loop_NTPase"/>
</dbReference>